<dbReference type="NCBIfam" id="TIGR04057">
    <property type="entry name" value="SusC_RagA_signa"/>
    <property type="match status" value="1"/>
</dbReference>
<dbReference type="InterPro" id="IPR000531">
    <property type="entry name" value="Beta-barrel_TonB"/>
</dbReference>
<gene>
    <name evidence="15" type="ORF">SAMN05660206_101256</name>
</gene>
<evidence type="ECO:0000256" key="5">
    <source>
        <dbReference type="ARBA" id="ARBA00022729"/>
    </source>
</evidence>
<keyword evidence="16" id="KW-1185">Reference proteome</keyword>
<dbReference type="RefSeq" id="WP_244525790.1">
    <property type="nucleotide sequence ID" value="NZ_FOZZ01000001.1"/>
</dbReference>
<feature type="domain" description="TonB-dependent receptor-like beta-barrel" evidence="13">
    <location>
        <begin position="470"/>
        <end position="836"/>
    </location>
</feature>
<evidence type="ECO:0000313" key="16">
    <source>
        <dbReference type="Proteomes" id="UP000198785"/>
    </source>
</evidence>
<dbReference type="InterPro" id="IPR023996">
    <property type="entry name" value="TonB-dep_OMP_SusC/RagA"/>
</dbReference>
<dbReference type="InterPro" id="IPR012910">
    <property type="entry name" value="Plug_dom"/>
</dbReference>
<evidence type="ECO:0000256" key="7">
    <source>
        <dbReference type="ARBA" id="ARBA00023136"/>
    </source>
</evidence>
<dbReference type="Gene3D" id="2.60.40.1120">
    <property type="entry name" value="Carboxypeptidase-like, regulatory domain"/>
    <property type="match status" value="1"/>
</dbReference>
<evidence type="ECO:0000256" key="2">
    <source>
        <dbReference type="ARBA" id="ARBA00022448"/>
    </source>
</evidence>
<evidence type="ECO:0000256" key="11">
    <source>
        <dbReference type="RuleBase" id="RU003357"/>
    </source>
</evidence>
<comment type="subcellular location">
    <subcellularLocation>
        <location evidence="1 10">Cell outer membrane</location>
        <topology evidence="1 10">Multi-pass membrane protein</topology>
    </subcellularLocation>
</comment>
<dbReference type="PROSITE" id="PS52016">
    <property type="entry name" value="TONB_DEPENDENT_REC_3"/>
    <property type="match status" value="1"/>
</dbReference>
<dbReference type="Gene3D" id="2.170.130.10">
    <property type="entry name" value="TonB-dependent receptor, plug domain"/>
    <property type="match status" value="1"/>
</dbReference>
<dbReference type="Gene3D" id="2.40.170.20">
    <property type="entry name" value="TonB-dependent receptor, beta-barrel domain"/>
    <property type="match status" value="1"/>
</dbReference>
<evidence type="ECO:0000256" key="1">
    <source>
        <dbReference type="ARBA" id="ARBA00004571"/>
    </source>
</evidence>
<feature type="signal peptide" evidence="12">
    <location>
        <begin position="1"/>
        <end position="33"/>
    </location>
</feature>
<keyword evidence="6 11" id="KW-0798">TonB box</keyword>
<proteinExistence type="inferred from homology"/>
<dbReference type="InterPro" id="IPR036942">
    <property type="entry name" value="Beta-barrel_TonB_sf"/>
</dbReference>
<keyword evidence="3 10" id="KW-1134">Transmembrane beta strand</keyword>
<evidence type="ECO:0000256" key="4">
    <source>
        <dbReference type="ARBA" id="ARBA00022692"/>
    </source>
</evidence>
<protein>
    <submittedName>
        <fullName evidence="15">TonB-linked outer membrane protein, SusC/RagA family</fullName>
    </submittedName>
</protein>
<dbReference type="SUPFAM" id="SSF49464">
    <property type="entry name" value="Carboxypeptidase regulatory domain-like"/>
    <property type="match status" value="1"/>
</dbReference>
<dbReference type="PANTHER" id="PTHR30069">
    <property type="entry name" value="TONB-DEPENDENT OUTER MEMBRANE RECEPTOR"/>
    <property type="match status" value="1"/>
</dbReference>
<dbReference type="NCBIfam" id="TIGR04056">
    <property type="entry name" value="OMP_RagA_SusC"/>
    <property type="match status" value="1"/>
</dbReference>
<dbReference type="GO" id="GO:0044718">
    <property type="term" value="P:siderophore transmembrane transport"/>
    <property type="evidence" value="ECO:0007669"/>
    <property type="project" value="TreeGrafter"/>
</dbReference>
<dbReference type="InterPro" id="IPR023997">
    <property type="entry name" value="TonB-dep_OMP_SusC/RagA_CS"/>
</dbReference>
<organism evidence="15 16">
    <name type="scientific">Sphingobacterium wenxiniae</name>
    <dbReference type="NCBI Taxonomy" id="683125"/>
    <lineage>
        <taxon>Bacteria</taxon>
        <taxon>Pseudomonadati</taxon>
        <taxon>Bacteroidota</taxon>
        <taxon>Sphingobacteriia</taxon>
        <taxon>Sphingobacteriales</taxon>
        <taxon>Sphingobacteriaceae</taxon>
        <taxon>Sphingobacterium</taxon>
    </lineage>
</organism>
<evidence type="ECO:0000313" key="15">
    <source>
        <dbReference type="EMBL" id="SFS34585.1"/>
    </source>
</evidence>
<reference evidence="15 16" key="1">
    <citation type="submission" date="2016-10" db="EMBL/GenBank/DDBJ databases">
        <authorList>
            <person name="de Groot N.N."/>
        </authorList>
    </citation>
    <scope>NUCLEOTIDE SEQUENCE [LARGE SCALE GENOMIC DNA]</scope>
    <source>
        <strain evidence="15 16">DSM 22789</strain>
    </source>
</reference>
<accession>A0A1I6P347</accession>
<comment type="similarity">
    <text evidence="10 11">Belongs to the TonB-dependent receptor family.</text>
</comment>
<evidence type="ECO:0000259" key="13">
    <source>
        <dbReference type="Pfam" id="PF00593"/>
    </source>
</evidence>
<keyword evidence="8" id="KW-0675">Receptor</keyword>
<evidence type="ECO:0000256" key="6">
    <source>
        <dbReference type="ARBA" id="ARBA00023077"/>
    </source>
</evidence>
<evidence type="ECO:0000256" key="10">
    <source>
        <dbReference type="PROSITE-ProRule" id="PRU01360"/>
    </source>
</evidence>
<evidence type="ECO:0000256" key="3">
    <source>
        <dbReference type="ARBA" id="ARBA00022452"/>
    </source>
</evidence>
<evidence type="ECO:0000256" key="12">
    <source>
        <dbReference type="SAM" id="SignalP"/>
    </source>
</evidence>
<dbReference type="EMBL" id="FOZZ01000001">
    <property type="protein sequence ID" value="SFS34585.1"/>
    <property type="molecule type" value="Genomic_DNA"/>
</dbReference>
<name>A0A1I6P347_9SPHI</name>
<dbReference type="InterPro" id="IPR037066">
    <property type="entry name" value="Plug_dom_sf"/>
</dbReference>
<keyword evidence="4 10" id="KW-0812">Transmembrane</keyword>
<dbReference type="Pfam" id="PF07715">
    <property type="entry name" value="Plug"/>
    <property type="match status" value="1"/>
</dbReference>
<keyword evidence="5 12" id="KW-0732">Signal</keyword>
<dbReference type="Pfam" id="PF00593">
    <property type="entry name" value="TonB_dep_Rec_b-barrel"/>
    <property type="match status" value="1"/>
</dbReference>
<dbReference type="Proteomes" id="UP000198785">
    <property type="component" value="Unassembled WGS sequence"/>
</dbReference>
<evidence type="ECO:0000259" key="14">
    <source>
        <dbReference type="Pfam" id="PF07715"/>
    </source>
</evidence>
<dbReference type="STRING" id="683125.SAMN05660206_101256"/>
<keyword evidence="7 10" id="KW-0472">Membrane</keyword>
<keyword evidence="2 10" id="KW-0813">Transport</keyword>
<dbReference type="SUPFAM" id="SSF56935">
    <property type="entry name" value="Porins"/>
    <property type="match status" value="1"/>
</dbReference>
<feature type="chain" id="PRO_5011505214" evidence="12">
    <location>
        <begin position="34"/>
        <end position="1085"/>
    </location>
</feature>
<keyword evidence="9 10" id="KW-0998">Cell outer membrane</keyword>
<dbReference type="Pfam" id="PF13715">
    <property type="entry name" value="CarbopepD_reg_2"/>
    <property type="match status" value="1"/>
</dbReference>
<dbReference type="AlphaFoldDB" id="A0A1I6P347"/>
<dbReference type="PANTHER" id="PTHR30069:SF29">
    <property type="entry name" value="HEMOGLOBIN AND HEMOGLOBIN-HAPTOGLOBIN-BINDING PROTEIN 1-RELATED"/>
    <property type="match status" value="1"/>
</dbReference>
<dbReference type="InterPro" id="IPR008969">
    <property type="entry name" value="CarboxyPept-like_regulatory"/>
</dbReference>
<evidence type="ECO:0000256" key="9">
    <source>
        <dbReference type="ARBA" id="ARBA00023237"/>
    </source>
</evidence>
<dbReference type="GO" id="GO:0009279">
    <property type="term" value="C:cell outer membrane"/>
    <property type="evidence" value="ECO:0007669"/>
    <property type="project" value="UniProtKB-SubCell"/>
</dbReference>
<dbReference type="GO" id="GO:0015344">
    <property type="term" value="F:siderophore uptake transmembrane transporter activity"/>
    <property type="evidence" value="ECO:0007669"/>
    <property type="project" value="TreeGrafter"/>
</dbReference>
<sequence>MKKSRGTTVNFGKVRYLPLLLALPLQMPGTAMAVNSMNTIWQEQVQVTGVVVNAHDQTPIQGATLHVNQQTVGTTDGAGKFSISVPVGSELRISSVGFTTERIAITQQRNNLVVSLKATSADIDEVVVTALGIQREARQLGYAVSTIKGDELREAMPTNWSDALKGKVAGLNLTQAGSGPLNSTRINLRGDRSFSPNNNEALIVIDGIPMINSSGKASSGVNDAYGAGVTGNIDKDIPIDFGNGLSDLNPDDIASVTVLKGPAAAALYGSRAGNGALIITTKKGLKRDGIGISLNSNTAINDILRWPDIQYQYGQGNNNRNANGELYYSYGLSEDGVNTGSTSSAWGPKFNGQMYYQYDPATEEQSTERLPWQPYKNNIRDLFQTGSTFTNSVSLDGATDKFSARASLTHTKNNWILQNSGFERLVASMNTSAQISEKLKINAKFSYASKNSDNLPGTGYNNQSISYFMIFQNPNVDLNAVYGPRWKRGQEQLKQIHPYSSYIENPFIIMHEMTNGINSMNMDGNLQGVYTFNPKWELMVRSGINLRQDKRESRRPFDTANFPRGYYKQQDVYFFESNTDALLSFNESWDDRFSLRASLGGNVRKYNSKENNAVARALNLPGIYKLSNSLEAPVANNTIEEKNVNSVYGLVNLGWDDKVYVDITGRNDWSSTLPSSNRSYFYPSVSSSYILSDIFELPSTISFAKARLSWAMVGNDTEPYRLHKYYQISPFPGSSTSPSTLHNTNLKPEISTSWEAGIDFSLFNSRLNADVNYYNNVTVNQVLRVPLDITTGYSSAFINGGKVRNRGIEVLLSGRPIVNDNFSWTTTATWAKNKNRILELSKDLNTEEQVIATSGAGAVSIIAREGGTTGDLYGYALVRNEQGQVIFDANTGLAIRPTEMEKIGNAYADWRAGFNNEFQYKNWTLGVLLDGQYGGIVYSQTHHKMTEQGKLGHTLRGRETMTIVGDGVIQNSDGTYSPNTKEVAIQTWYGDYYRRANAETNSFDASYLKLREVRLEYRLPQSFSKRLRVSNINVAVFGRDLAMISKFPIFDPETAALNGDTIMPGMEMGQMPTPRTWGFNLQLSL</sequence>
<feature type="domain" description="TonB-dependent receptor plug" evidence="14">
    <location>
        <begin position="138"/>
        <end position="276"/>
    </location>
</feature>
<evidence type="ECO:0000256" key="8">
    <source>
        <dbReference type="ARBA" id="ARBA00023170"/>
    </source>
</evidence>
<dbReference type="InterPro" id="IPR039426">
    <property type="entry name" value="TonB-dep_rcpt-like"/>
</dbReference>